<gene>
    <name evidence="1" type="ORF">LCGC14_2179740</name>
</gene>
<protein>
    <submittedName>
        <fullName evidence="1">Uncharacterized protein</fullName>
    </submittedName>
</protein>
<dbReference type="EMBL" id="LAZR01028319">
    <property type="protein sequence ID" value="KKL62976.1"/>
    <property type="molecule type" value="Genomic_DNA"/>
</dbReference>
<organism evidence="1">
    <name type="scientific">marine sediment metagenome</name>
    <dbReference type="NCBI Taxonomy" id="412755"/>
    <lineage>
        <taxon>unclassified sequences</taxon>
        <taxon>metagenomes</taxon>
        <taxon>ecological metagenomes</taxon>
    </lineage>
</organism>
<dbReference type="AlphaFoldDB" id="A0A0F9E9U5"/>
<sequence>MRVPVKFRDSWEVLEFHRLDGRNIPLQPWPQKFWISAQAVEDCVEVRPVTVTAIAKAIAQNFVSMSWWRFRWGFFRLGFLDCPEGVQLSFRRHWRWDFWNVRAARCR</sequence>
<accession>A0A0F9E9U5</accession>
<reference evidence="1" key="1">
    <citation type="journal article" date="2015" name="Nature">
        <title>Complex archaea that bridge the gap between prokaryotes and eukaryotes.</title>
        <authorList>
            <person name="Spang A."/>
            <person name="Saw J.H."/>
            <person name="Jorgensen S.L."/>
            <person name="Zaremba-Niedzwiedzka K."/>
            <person name="Martijn J."/>
            <person name="Lind A.E."/>
            <person name="van Eijk R."/>
            <person name="Schleper C."/>
            <person name="Guy L."/>
            <person name="Ettema T.J."/>
        </authorList>
    </citation>
    <scope>NUCLEOTIDE SEQUENCE</scope>
</reference>
<proteinExistence type="predicted"/>
<comment type="caution">
    <text evidence="1">The sequence shown here is derived from an EMBL/GenBank/DDBJ whole genome shotgun (WGS) entry which is preliminary data.</text>
</comment>
<name>A0A0F9E9U5_9ZZZZ</name>
<evidence type="ECO:0000313" key="1">
    <source>
        <dbReference type="EMBL" id="KKL62976.1"/>
    </source>
</evidence>